<dbReference type="EMBL" id="UINC01201255">
    <property type="protein sequence ID" value="SVE20512.1"/>
    <property type="molecule type" value="Genomic_DNA"/>
</dbReference>
<sequence length="31" mass="3580">MNHYLSEKAKCLVGSMKYMVLIQHENGTKLL</sequence>
<dbReference type="AlphaFoldDB" id="A0A383BKT6"/>
<reference evidence="1" key="1">
    <citation type="submission" date="2018-05" db="EMBL/GenBank/DDBJ databases">
        <authorList>
            <person name="Lanie J.A."/>
            <person name="Ng W.-L."/>
            <person name="Kazmierczak K.M."/>
            <person name="Andrzejewski T.M."/>
            <person name="Davidsen T.M."/>
            <person name="Wayne K.J."/>
            <person name="Tettelin H."/>
            <person name="Glass J.I."/>
            <person name="Rusch D."/>
            <person name="Podicherti R."/>
            <person name="Tsui H.-C.T."/>
            <person name="Winkler M.E."/>
        </authorList>
    </citation>
    <scope>NUCLEOTIDE SEQUENCE</scope>
</reference>
<protein>
    <submittedName>
        <fullName evidence="1">Uncharacterized protein</fullName>
    </submittedName>
</protein>
<accession>A0A383BKT6</accession>
<gene>
    <name evidence="1" type="ORF">METZ01_LOCUS473366</name>
</gene>
<name>A0A383BKT6_9ZZZZ</name>
<organism evidence="1">
    <name type="scientific">marine metagenome</name>
    <dbReference type="NCBI Taxonomy" id="408172"/>
    <lineage>
        <taxon>unclassified sequences</taxon>
        <taxon>metagenomes</taxon>
        <taxon>ecological metagenomes</taxon>
    </lineage>
</organism>
<evidence type="ECO:0000313" key="1">
    <source>
        <dbReference type="EMBL" id="SVE20512.1"/>
    </source>
</evidence>
<proteinExistence type="predicted"/>